<dbReference type="OrthoDB" id="5431540at2"/>
<dbReference type="Pfam" id="PF06037">
    <property type="entry name" value="DUF922"/>
    <property type="match status" value="1"/>
</dbReference>
<dbReference type="RefSeq" id="WP_072402245.1">
    <property type="nucleotide sequence ID" value="NZ_FPKV01000002.1"/>
</dbReference>
<evidence type="ECO:0000313" key="2">
    <source>
        <dbReference type="EMBL" id="SFZ92792.1"/>
    </source>
</evidence>
<evidence type="ECO:0000256" key="1">
    <source>
        <dbReference type="SAM" id="Coils"/>
    </source>
</evidence>
<organism evidence="2 3">
    <name type="scientific">Flaviramulus basaltis</name>
    <dbReference type="NCBI Taxonomy" id="369401"/>
    <lineage>
        <taxon>Bacteria</taxon>
        <taxon>Pseudomonadati</taxon>
        <taxon>Bacteroidota</taxon>
        <taxon>Flavobacteriia</taxon>
        <taxon>Flavobacteriales</taxon>
        <taxon>Flavobacteriaceae</taxon>
        <taxon>Flaviramulus</taxon>
    </lineage>
</organism>
<dbReference type="InterPro" id="IPR010321">
    <property type="entry name" value="DUF922"/>
</dbReference>
<reference evidence="2 3" key="1">
    <citation type="submission" date="2016-10" db="EMBL/GenBank/DDBJ databases">
        <authorList>
            <person name="de Groot N.N."/>
        </authorList>
    </citation>
    <scope>NUCLEOTIDE SEQUENCE [LARGE SCALE GENOMIC DNA]</scope>
    <source>
        <strain evidence="2 3">DSM 18180</strain>
    </source>
</reference>
<name>A0A1K2IKQ0_9FLAO</name>
<evidence type="ECO:0000313" key="3">
    <source>
        <dbReference type="Proteomes" id="UP000182544"/>
    </source>
</evidence>
<dbReference type="EMBL" id="FPKV01000002">
    <property type="protein sequence ID" value="SFZ92792.1"/>
    <property type="molecule type" value="Genomic_DNA"/>
</dbReference>
<keyword evidence="1" id="KW-0175">Coiled coil</keyword>
<sequence length="179" mass="21028">MVRIFLIICCFFSVQKDEPIISWNESYKLSWSDFKAKPDNNTSAVAITASGITFGFSVTQTDRNDVVSFSTEVYAHFYPEQSWYKVEQADTHVLGHEQLHFDITELHARKFRQLISLLKISNSIRNELKQLHNTINKELAELQNKYDDETNYSRNFEAQQKWKTYIEAELKKLSEFKSN</sequence>
<protein>
    <recommendedName>
        <fullName evidence="4">DUF922 domain-containing protein</fullName>
    </recommendedName>
</protein>
<accession>A0A1K2IKQ0</accession>
<dbReference type="STRING" id="369401.SAMN05428642_102994"/>
<proteinExistence type="predicted"/>
<gene>
    <name evidence="2" type="ORF">SAMN05428642_102994</name>
</gene>
<feature type="coiled-coil region" evidence="1">
    <location>
        <begin position="121"/>
        <end position="159"/>
    </location>
</feature>
<dbReference type="AlphaFoldDB" id="A0A1K2IKQ0"/>
<keyword evidence="3" id="KW-1185">Reference proteome</keyword>
<evidence type="ECO:0008006" key="4">
    <source>
        <dbReference type="Google" id="ProtNLM"/>
    </source>
</evidence>
<dbReference type="Proteomes" id="UP000182544">
    <property type="component" value="Unassembled WGS sequence"/>
</dbReference>